<feature type="transmembrane region" description="Helical" evidence="6">
    <location>
        <begin position="20"/>
        <end position="40"/>
    </location>
</feature>
<dbReference type="InterPro" id="IPR052337">
    <property type="entry name" value="SAT4-like"/>
</dbReference>
<comment type="caution">
    <text evidence="8">The sequence shown here is derived from an EMBL/GenBank/DDBJ whole genome shotgun (WGS) entry which is preliminary data.</text>
</comment>
<dbReference type="PANTHER" id="PTHR33048:SF47">
    <property type="entry name" value="INTEGRAL MEMBRANE PROTEIN-RELATED"/>
    <property type="match status" value="1"/>
</dbReference>
<feature type="domain" description="Rhodopsin" evidence="7">
    <location>
        <begin position="73"/>
        <end position="124"/>
    </location>
</feature>
<gene>
    <name evidence="8" type="ORF">N7493_006960</name>
</gene>
<dbReference type="PANTHER" id="PTHR33048">
    <property type="entry name" value="PTH11-LIKE INTEGRAL MEMBRANE PROTEIN (AFU_ORTHOLOGUE AFUA_5G11245)"/>
    <property type="match status" value="1"/>
</dbReference>
<feature type="transmembrane region" description="Helical" evidence="6">
    <location>
        <begin position="47"/>
        <end position="64"/>
    </location>
</feature>
<sequence>MPHSLPRASVDLSETRQPNLYASSTIPLFIAFLCVGLRFWCRWRNAAGLWLDDWLILGSLTFGPNATEDAYIGLFACELTYTGIVVLVKSSILALYWRIFNRTNIKIPIAILATVVSMWGIAVVSHIRALK</sequence>
<feature type="transmembrane region" description="Helical" evidence="6">
    <location>
        <begin position="109"/>
        <end position="129"/>
    </location>
</feature>
<evidence type="ECO:0000313" key="9">
    <source>
        <dbReference type="Proteomes" id="UP001215712"/>
    </source>
</evidence>
<dbReference type="EMBL" id="JAQJAN010000009">
    <property type="protein sequence ID" value="KAJ5720082.1"/>
    <property type="molecule type" value="Genomic_DNA"/>
</dbReference>
<reference evidence="8" key="1">
    <citation type="journal article" date="2023" name="IMA Fungus">
        <title>Comparative genomic study of the Penicillium genus elucidates a diverse pangenome and 15 lateral gene transfer events.</title>
        <authorList>
            <person name="Petersen C."/>
            <person name="Sorensen T."/>
            <person name="Nielsen M.R."/>
            <person name="Sondergaard T.E."/>
            <person name="Sorensen J.L."/>
            <person name="Fitzpatrick D.A."/>
            <person name="Frisvad J.C."/>
            <person name="Nielsen K.L."/>
        </authorList>
    </citation>
    <scope>NUCLEOTIDE SEQUENCE</scope>
    <source>
        <strain evidence="8">IBT 17514</strain>
    </source>
</reference>
<dbReference type="InterPro" id="IPR049326">
    <property type="entry name" value="Rhodopsin_dom_fungi"/>
</dbReference>
<dbReference type="GO" id="GO:0016020">
    <property type="term" value="C:membrane"/>
    <property type="evidence" value="ECO:0007669"/>
    <property type="project" value="UniProtKB-SubCell"/>
</dbReference>
<organism evidence="8 9">
    <name type="scientific">Penicillium malachiteum</name>
    <dbReference type="NCBI Taxonomy" id="1324776"/>
    <lineage>
        <taxon>Eukaryota</taxon>
        <taxon>Fungi</taxon>
        <taxon>Dikarya</taxon>
        <taxon>Ascomycota</taxon>
        <taxon>Pezizomycotina</taxon>
        <taxon>Eurotiomycetes</taxon>
        <taxon>Eurotiomycetidae</taxon>
        <taxon>Eurotiales</taxon>
        <taxon>Aspergillaceae</taxon>
        <taxon>Penicillium</taxon>
    </lineage>
</organism>
<dbReference type="Pfam" id="PF20684">
    <property type="entry name" value="Fung_rhodopsin"/>
    <property type="match status" value="1"/>
</dbReference>
<feature type="transmembrane region" description="Helical" evidence="6">
    <location>
        <begin position="70"/>
        <end position="97"/>
    </location>
</feature>
<protein>
    <submittedName>
        <fullName evidence="8">Integral membrane protein</fullName>
    </submittedName>
</protein>
<evidence type="ECO:0000256" key="1">
    <source>
        <dbReference type="ARBA" id="ARBA00004141"/>
    </source>
</evidence>
<keyword evidence="4 6" id="KW-0472">Membrane</keyword>
<comment type="subcellular location">
    <subcellularLocation>
        <location evidence="1">Membrane</location>
        <topology evidence="1">Multi-pass membrane protein</topology>
    </subcellularLocation>
</comment>
<evidence type="ECO:0000256" key="3">
    <source>
        <dbReference type="ARBA" id="ARBA00022989"/>
    </source>
</evidence>
<evidence type="ECO:0000256" key="2">
    <source>
        <dbReference type="ARBA" id="ARBA00022692"/>
    </source>
</evidence>
<keyword evidence="2 6" id="KW-0812">Transmembrane</keyword>
<reference evidence="8" key="2">
    <citation type="submission" date="2023-01" db="EMBL/GenBank/DDBJ databases">
        <authorList>
            <person name="Petersen C."/>
        </authorList>
    </citation>
    <scope>NUCLEOTIDE SEQUENCE</scope>
    <source>
        <strain evidence="8">IBT 17514</strain>
    </source>
</reference>
<evidence type="ECO:0000259" key="7">
    <source>
        <dbReference type="Pfam" id="PF20684"/>
    </source>
</evidence>
<name>A0AAD6HJM9_9EURO</name>
<dbReference type="Proteomes" id="UP001215712">
    <property type="component" value="Unassembled WGS sequence"/>
</dbReference>
<evidence type="ECO:0000256" key="5">
    <source>
        <dbReference type="ARBA" id="ARBA00038359"/>
    </source>
</evidence>
<keyword evidence="3 6" id="KW-1133">Transmembrane helix</keyword>
<accession>A0AAD6HJM9</accession>
<proteinExistence type="inferred from homology"/>
<evidence type="ECO:0000313" key="8">
    <source>
        <dbReference type="EMBL" id="KAJ5720082.1"/>
    </source>
</evidence>
<comment type="similarity">
    <text evidence="5">Belongs to the SAT4 family.</text>
</comment>
<evidence type="ECO:0000256" key="4">
    <source>
        <dbReference type="ARBA" id="ARBA00023136"/>
    </source>
</evidence>
<evidence type="ECO:0000256" key="6">
    <source>
        <dbReference type="SAM" id="Phobius"/>
    </source>
</evidence>
<keyword evidence="9" id="KW-1185">Reference proteome</keyword>
<dbReference type="AlphaFoldDB" id="A0AAD6HJM9"/>